<protein>
    <recommendedName>
        <fullName evidence="4">Aminoglycoside N(3)-acetyltransferase</fullName>
        <ecNumber evidence="4">2.3.1.-</ecNumber>
    </recommendedName>
</protein>
<evidence type="ECO:0000256" key="4">
    <source>
        <dbReference type="RuleBase" id="RU365031"/>
    </source>
</evidence>
<dbReference type="EMBL" id="QRPK01000033">
    <property type="protein sequence ID" value="RHM09793.1"/>
    <property type="molecule type" value="Genomic_DNA"/>
</dbReference>
<keyword evidence="6" id="KW-1185">Reference proteome</keyword>
<dbReference type="GO" id="GO:0046677">
    <property type="term" value="P:response to antibiotic"/>
    <property type="evidence" value="ECO:0007669"/>
    <property type="project" value="UniProtKB-KW"/>
</dbReference>
<dbReference type="InterPro" id="IPR028345">
    <property type="entry name" value="Antibiotic_NAT-like"/>
</dbReference>
<evidence type="ECO:0000313" key="5">
    <source>
        <dbReference type="EMBL" id="RHM09793.1"/>
    </source>
</evidence>
<sequence length="268" mass="30807">MAERIALDEMIQYIYTKKDVKEMLSSLGISKGMVVLVQPDMQKLGFLAGGAQILIEALMEQVGYEGTLVIPTFTLYLADPANREISIARDQWQLLREYALPFDRKLSMPQEKNTFAQQFLLNEGVIRSYHPLYSFAAWGKYAKLICDKHPLHFGLNQDSPLGKVVDFNGYVLLLGTDYQECLMFRLARYHGEQLPIKIVSAPMEINKKRIWKDMLDLDHDQQDVKDIGEAMEDRYIVKTAMLNQGLCRFFSAREAQALATTYFHIHND</sequence>
<comment type="caution">
    <text evidence="5">The sequence shown here is derived from an EMBL/GenBank/DDBJ whole genome shotgun (WGS) entry which is preliminary data.</text>
</comment>
<comment type="catalytic activity">
    <reaction evidence="4">
        <text>a 2-deoxystreptamine antibiotic + acetyl-CoA = an N(3)-acetyl-2-deoxystreptamine antibiotic + CoA + H(+)</text>
        <dbReference type="Rhea" id="RHEA:12665"/>
        <dbReference type="ChEBI" id="CHEBI:15378"/>
        <dbReference type="ChEBI" id="CHEBI:57287"/>
        <dbReference type="ChEBI" id="CHEBI:57288"/>
        <dbReference type="ChEBI" id="CHEBI:57921"/>
        <dbReference type="ChEBI" id="CHEBI:77452"/>
        <dbReference type="EC" id="2.3.1.81"/>
    </reaction>
</comment>
<gene>
    <name evidence="5" type="ORF">DWZ83_06820</name>
</gene>
<evidence type="ECO:0000313" key="6">
    <source>
        <dbReference type="Proteomes" id="UP000284868"/>
    </source>
</evidence>
<accession>A0A415PAN1</accession>
<keyword evidence="3 4" id="KW-0012">Acyltransferase</keyword>
<proteinExistence type="inferred from homology"/>
<dbReference type="GO" id="GO:0046353">
    <property type="term" value="F:aminoglycoside 3-N-acetyltransferase activity"/>
    <property type="evidence" value="ECO:0007669"/>
    <property type="project" value="UniProtKB-EC"/>
</dbReference>
<dbReference type="Proteomes" id="UP000284868">
    <property type="component" value="Unassembled WGS sequence"/>
</dbReference>
<dbReference type="PANTHER" id="PTHR11104">
    <property type="entry name" value="AMINOGLYCOSIDE N3-ACETYLTRANSFERASE"/>
    <property type="match status" value="1"/>
</dbReference>
<evidence type="ECO:0000256" key="3">
    <source>
        <dbReference type="ARBA" id="ARBA00023315"/>
    </source>
</evidence>
<dbReference type="OrthoDB" id="7330654at2"/>
<reference evidence="5 6" key="1">
    <citation type="submission" date="2018-08" db="EMBL/GenBank/DDBJ databases">
        <title>A genome reference for cultivated species of the human gut microbiota.</title>
        <authorList>
            <person name="Zou Y."/>
            <person name="Xue W."/>
            <person name="Luo G."/>
        </authorList>
    </citation>
    <scope>NUCLEOTIDE SEQUENCE [LARGE SCALE GENOMIC DNA]</scope>
    <source>
        <strain evidence="5 6">AF35-6BH</strain>
    </source>
</reference>
<keyword evidence="4" id="KW-0046">Antibiotic resistance</keyword>
<evidence type="ECO:0000256" key="1">
    <source>
        <dbReference type="ARBA" id="ARBA00006383"/>
    </source>
</evidence>
<dbReference type="EC" id="2.3.1.-" evidence="4"/>
<comment type="similarity">
    <text evidence="1 4">Belongs to the antibiotic N-acetyltransferase family.</text>
</comment>
<keyword evidence="2 4" id="KW-0808">Transferase</keyword>
<organism evidence="5 6">
    <name type="scientific">Amedibacillus dolichus</name>
    <dbReference type="NCBI Taxonomy" id="31971"/>
    <lineage>
        <taxon>Bacteria</taxon>
        <taxon>Bacillati</taxon>
        <taxon>Bacillota</taxon>
        <taxon>Erysipelotrichia</taxon>
        <taxon>Erysipelotrichales</taxon>
        <taxon>Erysipelotrichaceae</taxon>
        <taxon>Amedibacillus</taxon>
    </lineage>
</organism>
<dbReference type="AlphaFoldDB" id="A0A415PAN1"/>
<dbReference type="Pfam" id="PF02522">
    <property type="entry name" value="Antibiotic_NAT"/>
    <property type="match status" value="1"/>
</dbReference>
<name>A0A415PAN1_9FIRM</name>
<dbReference type="PANTHER" id="PTHR11104:SF0">
    <property type="entry name" value="SPBETA PROPHAGE-DERIVED AMINOGLYCOSIDE N(3')-ACETYLTRANSFERASE-LIKE PROTEIN YOKD"/>
    <property type="match status" value="1"/>
</dbReference>
<dbReference type="RefSeq" id="WP_022419976.1">
    <property type="nucleotide sequence ID" value="NZ_JAJBMQ010000062.1"/>
</dbReference>
<dbReference type="SUPFAM" id="SSF110710">
    <property type="entry name" value="TTHA0583/YokD-like"/>
    <property type="match status" value="1"/>
</dbReference>
<evidence type="ECO:0000256" key="2">
    <source>
        <dbReference type="ARBA" id="ARBA00022679"/>
    </source>
</evidence>
<dbReference type="InterPro" id="IPR003679">
    <property type="entry name" value="Amioglycoside_AcTrfase"/>
</dbReference>